<keyword evidence="1" id="KW-0472">Membrane</keyword>
<keyword evidence="1" id="KW-0812">Transmembrane</keyword>
<keyword evidence="3" id="KW-1185">Reference proteome</keyword>
<accession>A0ABQ1ZRC4</accession>
<dbReference type="InterPro" id="IPR018730">
    <property type="entry name" value="DUF2273"/>
</dbReference>
<dbReference type="RefSeq" id="WP_172240125.1">
    <property type="nucleotide sequence ID" value="NZ_BMDD01000001.1"/>
</dbReference>
<dbReference type="EMBL" id="BMDD01000001">
    <property type="protein sequence ID" value="GGH72587.1"/>
    <property type="molecule type" value="Genomic_DNA"/>
</dbReference>
<reference evidence="3" key="1">
    <citation type="journal article" date="2019" name="Int. J. Syst. Evol. Microbiol.">
        <title>The Global Catalogue of Microorganisms (GCM) 10K type strain sequencing project: providing services to taxonomists for standard genome sequencing and annotation.</title>
        <authorList>
            <consortium name="The Broad Institute Genomics Platform"/>
            <consortium name="The Broad Institute Genome Sequencing Center for Infectious Disease"/>
            <person name="Wu L."/>
            <person name="Ma J."/>
        </authorList>
    </citation>
    <scope>NUCLEOTIDE SEQUENCE [LARGE SCALE GENOMIC DNA]</scope>
    <source>
        <strain evidence="3">CCM 8702</strain>
    </source>
</reference>
<evidence type="ECO:0000313" key="3">
    <source>
        <dbReference type="Proteomes" id="UP000605427"/>
    </source>
</evidence>
<dbReference type="Pfam" id="PF10031">
    <property type="entry name" value="DUF2273"/>
    <property type="match status" value="1"/>
</dbReference>
<protein>
    <recommendedName>
        <fullName evidence="4">DUF2273 domain-containing protein</fullName>
    </recommendedName>
</protein>
<name>A0ABQ1ZRC4_9BACL</name>
<gene>
    <name evidence="2" type="ORF">GCM10007362_10840</name>
</gene>
<evidence type="ECO:0008006" key="4">
    <source>
        <dbReference type="Google" id="ProtNLM"/>
    </source>
</evidence>
<proteinExistence type="predicted"/>
<keyword evidence="1" id="KW-1133">Transmembrane helix</keyword>
<sequence length="77" mass="9139">MKWNEIWVVYGGRISWTACGLFFGLLYLVVGFWHMVVVALLTLIGYWIGRRKDLRSGPLLPWGEIWGKLAERWRPFR</sequence>
<comment type="caution">
    <text evidence="2">The sequence shown here is derived from an EMBL/GenBank/DDBJ whole genome shotgun (WGS) entry which is preliminary data.</text>
</comment>
<evidence type="ECO:0000256" key="1">
    <source>
        <dbReference type="SAM" id="Phobius"/>
    </source>
</evidence>
<evidence type="ECO:0000313" key="2">
    <source>
        <dbReference type="EMBL" id="GGH72587.1"/>
    </source>
</evidence>
<organism evidence="2 3">
    <name type="scientific">Saccharibacillus endophyticus</name>
    <dbReference type="NCBI Taxonomy" id="2060666"/>
    <lineage>
        <taxon>Bacteria</taxon>
        <taxon>Bacillati</taxon>
        <taxon>Bacillota</taxon>
        <taxon>Bacilli</taxon>
        <taxon>Bacillales</taxon>
        <taxon>Paenibacillaceae</taxon>
        <taxon>Saccharibacillus</taxon>
    </lineage>
</organism>
<feature type="transmembrane region" description="Helical" evidence="1">
    <location>
        <begin position="20"/>
        <end position="48"/>
    </location>
</feature>
<dbReference type="Proteomes" id="UP000605427">
    <property type="component" value="Unassembled WGS sequence"/>
</dbReference>